<name>A0AAE3IGR1_9FIRM</name>
<gene>
    <name evidence="2" type="ORF">OCV57_06730</name>
</gene>
<evidence type="ECO:0000313" key="3">
    <source>
        <dbReference type="Proteomes" id="UP001208131"/>
    </source>
</evidence>
<keyword evidence="3" id="KW-1185">Reference proteome</keyword>
<evidence type="ECO:0000313" key="2">
    <source>
        <dbReference type="EMBL" id="MCU6705619.1"/>
    </source>
</evidence>
<organism evidence="2 3">
    <name type="scientific">Hominimerdicola aceti</name>
    <dbReference type="NCBI Taxonomy" id="2981726"/>
    <lineage>
        <taxon>Bacteria</taxon>
        <taxon>Bacillati</taxon>
        <taxon>Bacillota</taxon>
        <taxon>Clostridia</taxon>
        <taxon>Eubacteriales</taxon>
        <taxon>Oscillospiraceae</taxon>
        <taxon>Hominimerdicola</taxon>
    </lineage>
</organism>
<keyword evidence="1" id="KW-0472">Membrane</keyword>
<reference evidence="2 3" key="1">
    <citation type="journal article" date="2021" name="ISME Commun">
        <title>Automated analysis of genomic sequences facilitates high-throughput and comprehensive description of bacteria.</title>
        <authorList>
            <person name="Hitch T.C.A."/>
        </authorList>
    </citation>
    <scope>NUCLEOTIDE SEQUENCE [LARGE SCALE GENOMIC DNA]</scope>
    <source>
        <strain evidence="2 3">Sanger_31</strain>
    </source>
</reference>
<feature type="transmembrane region" description="Helical" evidence="1">
    <location>
        <begin position="47"/>
        <end position="68"/>
    </location>
</feature>
<keyword evidence="1" id="KW-0812">Transmembrane</keyword>
<sequence>MITAKIVELFFSLPFFKSFSISDEAYSALRGMISFLYQLDQFLNLELMFESIFFVLGLLLVSALVNFVRGLL</sequence>
<accession>A0AAE3IGR1</accession>
<keyword evidence="1" id="KW-1133">Transmembrane helix</keyword>
<proteinExistence type="predicted"/>
<dbReference type="AlphaFoldDB" id="A0AAE3IGR1"/>
<comment type="caution">
    <text evidence="2">The sequence shown here is derived from an EMBL/GenBank/DDBJ whole genome shotgun (WGS) entry which is preliminary data.</text>
</comment>
<protein>
    <submittedName>
        <fullName evidence="2">Uncharacterized protein</fullName>
    </submittedName>
</protein>
<dbReference type="Proteomes" id="UP001208131">
    <property type="component" value="Unassembled WGS sequence"/>
</dbReference>
<evidence type="ECO:0000256" key="1">
    <source>
        <dbReference type="SAM" id="Phobius"/>
    </source>
</evidence>
<dbReference type="EMBL" id="JAOQJZ010000005">
    <property type="protein sequence ID" value="MCU6705619.1"/>
    <property type="molecule type" value="Genomic_DNA"/>
</dbReference>
<dbReference type="RefSeq" id="WP_267300912.1">
    <property type="nucleotide sequence ID" value="NZ_JAOQJZ010000005.1"/>
</dbReference>